<keyword evidence="16" id="KW-1185">Reference proteome</keyword>
<evidence type="ECO:0000259" key="14">
    <source>
        <dbReference type="Pfam" id="PF00294"/>
    </source>
</evidence>
<dbReference type="PANTHER" id="PTHR10584">
    <property type="entry name" value="SUGAR KINASE"/>
    <property type="match status" value="1"/>
</dbReference>
<comment type="subunit">
    <text evidence="12">Homodimer.</text>
</comment>
<comment type="similarity">
    <text evidence="13">Belongs to the carbohydrate kinase PfkB family. LacC subfamily.</text>
</comment>
<protein>
    <recommendedName>
        <fullName evidence="3 12">Ribokinase</fullName>
        <shortName evidence="12">RK</shortName>
        <ecNumber evidence="2 12">2.7.1.15</ecNumber>
    </recommendedName>
</protein>
<gene>
    <name evidence="12" type="primary">rbsK</name>
    <name evidence="15" type="ORF">BU097_12180</name>
</gene>
<evidence type="ECO:0000256" key="4">
    <source>
        <dbReference type="ARBA" id="ARBA00022679"/>
    </source>
</evidence>
<dbReference type="CDD" id="cd01174">
    <property type="entry name" value="ribokinase"/>
    <property type="match status" value="1"/>
</dbReference>
<comment type="pathway">
    <text evidence="12">Carbohydrate metabolism; D-ribose degradation; D-ribose 5-phosphate from beta-D-ribopyranose: step 2/2.</text>
</comment>
<reference evidence="15 16" key="1">
    <citation type="journal article" date="2016" name="Front. Microbiol.">
        <title>Comprehensive Phylogenetic Analysis of Bovine Non-aureus Staphylococci Species Based on Whole-Genome Sequencing.</title>
        <authorList>
            <person name="Naushad S."/>
            <person name="Barkema H.W."/>
            <person name="Luby C."/>
            <person name="Condas L.A."/>
            <person name="Nobrega D.B."/>
            <person name="Carson D.A."/>
            <person name="De Buck J."/>
        </authorList>
    </citation>
    <scope>NUCLEOTIDE SEQUENCE [LARGE SCALE GENOMIC DNA]</scope>
    <source>
        <strain evidence="15 16">SNUC 102</strain>
    </source>
</reference>
<keyword evidence="6 12" id="KW-0547">Nucleotide-binding</keyword>
<evidence type="ECO:0000256" key="13">
    <source>
        <dbReference type="PIRNR" id="PIRNR000535"/>
    </source>
</evidence>
<feature type="binding site" evidence="12">
    <location>
        <position position="285"/>
    </location>
    <ligand>
        <name>K(+)</name>
        <dbReference type="ChEBI" id="CHEBI:29103"/>
    </ligand>
</feature>
<dbReference type="InterPro" id="IPR011611">
    <property type="entry name" value="PfkB_dom"/>
</dbReference>
<evidence type="ECO:0000256" key="5">
    <source>
        <dbReference type="ARBA" id="ARBA00022723"/>
    </source>
</evidence>
<comment type="catalytic activity">
    <reaction evidence="13">
        <text>D-tagatofuranose 6-phosphate + ATP = D-tagatofuranose 1,6-bisphosphate + ADP + H(+)</text>
        <dbReference type="Rhea" id="RHEA:12420"/>
        <dbReference type="ChEBI" id="CHEBI:15378"/>
        <dbReference type="ChEBI" id="CHEBI:30616"/>
        <dbReference type="ChEBI" id="CHEBI:58694"/>
        <dbReference type="ChEBI" id="CHEBI:58695"/>
        <dbReference type="ChEBI" id="CHEBI:456216"/>
        <dbReference type="EC" id="2.7.1.144"/>
    </reaction>
</comment>
<feature type="binding site" evidence="12">
    <location>
        <position position="248"/>
    </location>
    <ligand>
        <name>K(+)</name>
        <dbReference type="ChEBI" id="CHEBI:29103"/>
    </ligand>
</feature>
<feature type="binding site" evidence="12">
    <location>
        <begin position="12"/>
        <end position="14"/>
    </location>
    <ligand>
        <name>substrate</name>
    </ligand>
</feature>
<evidence type="ECO:0000313" key="16">
    <source>
        <dbReference type="Proteomes" id="UP000285567"/>
    </source>
</evidence>
<comment type="subcellular location">
    <subcellularLocation>
        <location evidence="12">Cytoplasm</location>
    </subcellularLocation>
</comment>
<dbReference type="PROSITE" id="PS00584">
    <property type="entry name" value="PFKB_KINASES_2"/>
    <property type="match status" value="1"/>
</dbReference>
<feature type="binding site" evidence="12">
    <location>
        <begin position="220"/>
        <end position="225"/>
    </location>
    <ligand>
        <name>ATP</name>
        <dbReference type="ChEBI" id="CHEBI:30616"/>
    </ligand>
</feature>
<feature type="binding site" evidence="12">
    <location>
        <position position="282"/>
    </location>
    <ligand>
        <name>K(+)</name>
        <dbReference type="ChEBI" id="CHEBI:29103"/>
    </ligand>
</feature>
<keyword evidence="12" id="KW-0963">Cytoplasm</keyword>
<dbReference type="PRINTS" id="PR00990">
    <property type="entry name" value="RIBOKINASE"/>
</dbReference>
<comment type="similarity">
    <text evidence="1">Belongs to the carbohydrate kinase pfkB family.</text>
</comment>
<name>A0A418IKV9_STAXY</name>
<keyword evidence="7 12" id="KW-0418">Kinase</keyword>
<keyword evidence="5 12" id="KW-0479">Metal-binding</keyword>
<dbReference type="GO" id="GO:0046872">
    <property type="term" value="F:metal ion binding"/>
    <property type="evidence" value="ECO:0007669"/>
    <property type="project" value="UniProtKB-KW"/>
</dbReference>
<dbReference type="GO" id="GO:0005524">
    <property type="term" value="F:ATP binding"/>
    <property type="evidence" value="ECO:0007669"/>
    <property type="project" value="UniProtKB-UniRule"/>
</dbReference>
<dbReference type="OrthoDB" id="9775849at2"/>
<dbReference type="AlphaFoldDB" id="A0A418IKV9"/>
<comment type="caution">
    <text evidence="12">Lacks conserved residue(s) required for the propagation of feature annotation.</text>
</comment>
<organism evidence="15 16">
    <name type="scientific">Staphylococcus xylosus</name>
    <dbReference type="NCBI Taxonomy" id="1288"/>
    <lineage>
        <taxon>Bacteria</taxon>
        <taxon>Bacillati</taxon>
        <taxon>Bacillota</taxon>
        <taxon>Bacilli</taxon>
        <taxon>Bacillales</taxon>
        <taxon>Staphylococcaceae</taxon>
        <taxon>Staphylococcus</taxon>
    </lineage>
</organism>
<evidence type="ECO:0000256" key="11">
    <source>
        <dbReference type="ARBA" id="ARBA00023277"/>
    </source>
</evidence>
<evidence type="ECO:0000256" key="12">
    <source>
        <dbReference type="HAMAP-Rule" id="MF_01987"/>
    </source>
</evidence>
<dbReference type="GO" id="GO:0005988">
    <property type="term" value="P:lactose metabolic process"/>
    <property type="evidence" value="ECO:0007669"/>
    <property type="project" value="UniProtKB-KW"/>
</dbReference>
<proteinExistence type="inferred from homology"/>
<dbReference type="HAMAP" id="MF_01987">
    <property type="entry name" value="Ribokinase"/>
    <property type="match status" value="1"/>
</dbReference>
<dbReference type="PROSITE" id="PS00583">
    <property type="entry name" value="PFKB_KINASES_1"/>
    <property type="match status" value="1"/>
</dbReference>
<feature type="binding site" evidence="12">
    <location>
        <position position="140"/>
    </location>
    <ligand>
        <name>substrate</name>
    </ligand>
</feature>
<evidence type="ECO:0000256" key="10">
    <source>
        <dbReference type="ARBA" id="ARBA00022958"/>
    </source>
</evidence>
<dbReference type="GO" id="GO:0019303">
    <property type="term" value="P:D-ribose catabolic process"/>
    <property type="evidence" value="ECO:0007669"/>
    <property type="project" value="UniProtKB-UniRule"/>
</dbReference>
<accession>A0A418IKV9</accession>
<evidence type="ECO:0000313" key="15">
    <source>
        <dbReference type="EMBL" id="RIN08218.1"/>
    </source>
</evidence>
<dbReference type="InterPro" id="IPR002173">
    <property type="entry name" value="Carboh/pur_kinase_PfkB_CS"/>
</dbReference>
<keyword evidence="8 12" id="KW-0067">ATP-binding</keyword>
<comment type="pathway">
    <text evidence="13">Carbohydrate metabolism; D-tagatose 6-phosphate degradation; D-glyceraldehyde 3-phosphate and glycerone phosphate from D-tagatose 6-phosphate: step 1/2.</text>
</comment>
<dbReference type="InterPro" id="IPR011877">
    <property type="entry name" value="Ribokinase"/>
</dbReference>
<dbReference type="EMBL" id="QXUL01000077">
    <property type="protein sequence ID" value="RIN08218.1"/>
    <property type="molecule type" value="Genomic_DNA"/>
</dbReference>
<dbReference type="GO" id="GO:0005829">
    <property type="term" value="C:cytosol"/>
    <property type="evidence" value="ECO:0007669"/>
    <property type="project" value="TreeGrafter"/>
</dbReference>
<keyword evidence="4 12" id="KW-0808">Transferase</keyword>
<comment type="catalytic activity">
    <reaction evidence="12">
        <text>D-ribose + ATP = D-ribose 5-phosphate + ADP + H(+)</text>
        <dbReference type="Rhea" id="RHEA:13697"/>
        <dbReference type="ChEBI" id="CHEBI:15378"/>
        <dbReference type="ChEBI" id="CHEBI:30616"/>
        <dbReference type="ChEBI" id="CHEBI:47013"/>
        <dbReference type="ChEBI" id="CHEBI:78346"/>
        <dbReference type="ChEBI" id="CHEBI:456216"/>
        <dbReference type="EC" id="2.7.1.15"/>
    </reaction>
</comment>
<dbReference type="GO" id="GO:0004747">
    <property type="term" value="F:ribokinase activity"/>
    <property type="evidence" value="ECO:0007669"/>
    <property type="project" value="UniProtKB-UniRule"/>
</dbReference>
<sequence length="306" mass="33272">MNKEIITMGSINQDIFINAKEYPNYGDTVWVDSVNTQPGGKGANQAIALSRIGSQVRFIGAVGNDEQGKNMLKNLTDQKIDTTNIQIKENVNTGTFVVILDEQGENTMLGTVGANNKIKLDPITAIFNSVNANYFLLQLETNEDAIMHALKSAKEKNINVILDPAPADGYKEVYLSYANIITPNQQEAEKISGIKITDKETALTAATIINRKGVNTVILKLGELGSLIYTNKQSTFISSYKVKAINTVGAGDVFAAALTVYLNEGNQLVESVKFATAAAAIKVSKRETQNALPTKKEIKDFINNYS</sequence>
<comment type="caution">
    <text evidence="15">The sequence shown here is derived from an EMBL/GenBank/DDBJ whole genome shotgun (WGS) entry which is preliminary data.</text>
</comment>
<dbReference type="PANTHER" id="PTHR10584:SF166">
    <property type="entry name" value="RIBOKINASE"/>
    <property type="match status" value="1"/>
</dbReference>
<dbReference type="RefSeq" id="WP_119604170.1">
    <property type="nucleotide sequence ID" value="NZ_QXUL01000077.1"/>
</dbReference>
<evidence type="ECO:0000256" key="6">
    <source>
        <dbReference type="ARBA" id="ARBA00022741"/>
    </source>
</evidence>
<evidence type="ECO:0000256" key="3">
    <source>
        <dbReference type="ARBA" id="ARBA00016943"/>
    </source>
</evidence>
<feature type="binding site" evidence="12">
    <location>
        <position position="252"/>
    </location>
    <ligand>
        <name>substrate</name>
    </ligand>
</feature>
<feature type="binding site" evidence="12">
    <location>
        <begin position="251"/>
        <end position="252"/>
    </location>
    <ligand>
        <name>ATP</name>
        <dbReference type="ChEBI" id="CHEBI:30616"/>
    </ligand>
</feature>
<evidence type="ECO:0000256" key="1">
    <source>
        <dbReference type="ARBA" id="ARBA00005380"/>
    </source>
</evidence>
<dbReference type="UniPathway" id="UPA00916">
    <property type="reaction ID" value="UER00889"/>
</dbReference>
<keyword evidence="13" id="KW-0423">Lactose metabolism</keyword>
<feature type="binding site" evidence="12">
    <location>
        <begin position="40"/>
        <end position="44"/>
    </location>
    <ligand>
        <name>substrate</name>
    </ligand>
</feature>
<evidence type="ECO:0000256" key="7">
    <source>
        <dbReference type="ARBA" id="ARBA00022777"/>
    </source>
</evidence>
<feature type="domain" description="Carbohydrate kinase PfkB" evidence="14">
    <location>
        <begin position="3"/>
        <end position="294"/>
    </location>
</feature>
<evidence type="ECO:0000256" key="2">
    <source>
        <dbReference type="ARBA" id="ARBA00012035"/>
    </source>
</evidence>
<evidence type="ECO:0000256" key="8">
    <source>
        <dbReference type="ARBA" id="ARBA00022840"/>
    </source>
</evidence>
<dbReference type="InterPro" id="IPR029056">
    <property type="entry name" value="Ribokinase-like"/>
</dbReference>
<dbReference type="UniPathway" id="UPA00704">
    <property type="reaction ID" value="UER00715"/>
</dbReference>
<dbReference type="SUPFAM" id="SSF53613">
    <property type="entry name" value="Ribokinase-like"/>
    <property type="match status" value="1"/>
</dbReference>
<keyword evidence="9 12" id="KW-0460">Magnesium</keyword>
<comment type="similarity">
    <text evidence="12">Belongs to the carbohydrate kinase PfkB family. Ribokinase subfamily.</text>
</comment>
<dbReference type="InterPro" id="IPR017583">
    <property type="entry name" value="Tagatose/fructose_Pkinase"/>
</dbReference>
<dbReference type="Proteomes" id="UP000285567">
    <property type="component" value="Unassembled WGS sequence"/>
</dbReference>
<feature type="active site" description="Proton acceptor" evidence="12">
    <location>
        <position position="252"/>
    </location>
</feature>
<dbReference type="InterPro" id="IPR002139">
    <property type="entry name" value="Ribo/fructo_kinase"/>
</dbReference>
<dbReference type="Pfam" id="PF00294">
    <property type="entry name" value="PfkB"/>
    <property type="match status" value="1"/>
</dbReference>
<feature type="binding site" evidence="12">
    <location>
        <position position="246"/>
    </location>
    <ligand>
        <name>K(+)</name>
        <dbReference type="ChEBI" id="CHEBI:29103"/>
    </ligand>
</feature>
<comment type="cofactor">
    <cofactor evidence="12">
        <name>Mg(2+)</name>
        <dbReference type="ChEBI" id="CHEBI:18420"/>
    </cofactor>
    <text evidence="12">Requires a divalent cation, most likely magnesium in vivo, as an electrophilic catalyst to aid phosphoryl group transfer. It is the chelate of the metal and the nucleotide that is the actual substrate.</text>
</comment>
<comment type="function">
    <text evidence="12">Catalyzes the phosphorylation of ribose at O-5 in a reaction requiring ATP and magnesium. The resulting D-ribose-5-phosphate can then be used either for sythesis of nucleotides, histidine, and tryptophan, or as a component of the pentose phosphate pathway.</text>
</comment>
<keyword evidence="10 12" id="KW-0630">Potassium</keyword>
<dbReference type="Gene3D" id="3.40.1190.20">
    <property type="match status" value="1"/>
</dbReference>
<dbReference type="GO" id="GO:0009024">
    <property type="term" value="F:tagatose-6-phosphate kinase activity"/>
    <property type="evidence" value="ECO:0007669"/>
    <property type="project" value="UniProtKB-EC"/>
</dbReference>
<dbReference type="EC" id="2.7.1.15" evidence="2 12"/>
<comment type="activity regulation">
    <text evidence="12">Activated by a monovalent cation that binds near, but not in, the active site. The most likely occupant of the site in vivo is potassium. Ion binding induces a conformational change that may alter substrate affinity.</text>
</comment>
<evidence type="ECO:0000256" key="9">
    <source>
        <dbReference type="ARBA" id="ARBA00022842"/>
    </source>
</evidence>
<feature type="binding site" evidence="12">
    <location>
        <position position="184"/>
    </location>
    <ligand>
        <name>ATP</name>
        <dbReference type="ChEBI" id="CHEBI:30616"/>
    </ligand>
</feature>
<dbReference type="PIRSF" id="PIRSF000535">
    <property type="entry name" value="1PFK/6PFK/LacC"/>
    <property type="match status" value="1"/>
</dbReference>
<keyword evidence="11 12" id="KW-0119">Carbohydrate metabolism</keyword>
<dbReference type="GO" id="GO:2001059">
    <property type="term" value="P:D-tagatose 6-phosphate catabolic process"/>
    <property type="evidence" value="ECO:0007669"/>
    <property type="project" value="UniProtKB-UniPathway"/>
</dbReference>